<gene>
    <name evidence="2" type="ORF">RF55_17420</name>
</gene>
<comment type="caution">
    <text evidence="2">The sequence shown here is derived from an EMBL/GenBank/DDBJ whole genome shotgun (WGS) entry which is preliminary data.</text>
</comment>
<dbReference type="STRING" id="67767.A0A0J7K389"/>
<accession>A0A0J7K389</accession>
<dbReference type="EMBL" id="LBMM01015863">
    <property type="protein sequence ID" value="KMQ84636.1"/>
    <property type="molecule type" value="Genomic_DNA"/>
</dbReference>
<dbReference type="AlphaFoldDB" id="A0A0J7K389"/>
<evidence type="ECO:0000313" key="2">
    <source>
        <dbReference type="EMBL" id="KMQ84636.1"/>
    </source>
</evidence>
<dbReference type="Proteomes" id="UP000036403">
    <property type="component" value="Unassembled WGS sequence"/>
</dbReference>
<dbReference type="Pfam" id="PF07727">
    <property type="entry name" value="RVT_2"/>
    <property type="match status" value="1"/>
</dbReference>
<dbReference type="PaxDb" id="67767-A0A0J7K389"/>
<evidence type="ECO:0000259" key="1">
    <source>
        <dbReference type="Pfam" id="PF07727"/>
    </source>
</evidence>
<reference evidence="2 3" key="1">
    <citation type="submission" date="2015-04" db="EMBL/GenBank/DDBJ databases">
        <title>Lasius niger genome sequencing.</title>
        <authorList>
            <person name="Konorov E.A."/>
            <person name="Nikitin M.A."/>
            <person name="Kirill M.V."/>
            <person name="Chang P."/>
        </authorList>
    </citation>
    <scope>NUCLEOTIDE SEQUENCE [LARGE SCALE GENOMIC DNA]</scope>
    <source>
        <tissue evidence="2">Whole</tissue>
    </source>
</reference>
<feature type="domain" description="Reverse transcriptase Ty1/copia-type" evidence="1">
    <location>
        <begin position="3"/>
        <end position="137"/>
    </location>
</feature>
<proteinExistence type="predicted"/>
<dbReference type="InterPro" id="IPR013103">
    <property type="entry name" value="RVT_2"/>
</dbReference>
<organism evidence="2 3">
    <name type="scientific">Lasius niger</name>
    <name type="common">Black garden ant</name>
    <dbReference type="NCBI Taxonomy" id="67767"/>
    <lineage>
        <taxon>Eukaryota</taxon>
        <taxon>Metazoa</taxon>
        <taxon>Ecdysozoa</taxon>
        <taxon>Arthropoda</taxon>
        <taxon>Hexapoda</taxon>
        <taxon>Insecta</taxon>
        <taxon>Pterygota</taxon>
        <taxon>Neoptera</taxon>
        <taxon>Endopterygota</taxon>
        <taxon>Hymenoptera</taxon>
        <taxon>Apocrita</taxon>
        <taxon>Aculeata</taxon>
        <taxon>Formicoidea</taxon>
        <taxon>Formicidae</taxon>
        <taxon>Formicinae</taxon>
        <taxon>Lasius</taxon>
        <taxon>Lasius</taxon>
    </lineage>
</organism>
<sequence>MRDEKKVRRLKKSICGLKQAAKSWNDKLKEALQIYGFVQGKADSCLFTKEDNKNCILLTVYVDDMLVTGNLPKFLHDTMQMLSKLFNVVDLDDVKHYVGVGVTRDINGIFYLNQRSYIQKIIENTKMENSKSSAIPLNPGYLKLDRGDSLDDNVQYQKLMRHYCM</sequence>
<protein>
    <submittedName>
        <fullName evidence="2">Retrovirus-related pol polyprotein from transposon tnt 1-94</fullName>
    </submittedName>
</protein>
<dbReference type="OrthoDB" id="8039985at2759"/>
<name>A0A0J7K389_LASNI</name>
<keyword evidence="3" id="KW-1185">Reference proteome</keyword>
<evidence type="ECO:0000313" key="3">
    <source>
        <dbReference type="Proteomes" id="UP000036403"/>
    </source>
</evidence>